<feature type="region of interest" description="Disordered" evidence="1">
    <location>
        <begin position="1"/>
        <end position="25"/>
    </location>
</feature>
<keyword evidence="3" id="KW-1185">Reference proteome</keyword>
<reference evidence="3" key="1">
    <citation type="submission" date="2011-06" db="EMBL/GenBank/DDBJ databases">
        <title>The complete genome of chromosome of Runella slithyformis DSM 19594.</title>
        <authorList>
            <consortium name="US DOE Joint Genome Institute (JGI-PGF)"/>
            <person name="Lucas S."/>
            <person name="Han J."/>
            <person name="Lapidus A."/>
            <person name="Bruce D."/>
            <person name="Goodwin L."/>
            <person name="Pitluck S."/>
            <person name="Peters L."/>
            <person name="Kyrpides N."/>
            <person name="Mavromatis K."/>
            <person name="Ivanova N."/>
            <person name="Ovchinnikova G."/>
            <person name="Zhang X."/>
            <person name="Misra M."/>
            <person name="Detter J.C."/>
            <person name="Tapia R."/>
            <person name="Han C."/>
            <person name="Land M."/>
            <person name="Hauser L."/>
            <person name="Markowitz V."/>
            <person name="Cheng J.-F."/>
            <person name="Hugenholtz P."/>
            <person name="Woyke T."/>
            <person name="Wu D."/>
            <person name="Tindall B."/>
            <person name="Faehrich R."/>
            <person name="Brambilla E."/>
            <person name="Klenk H.-P."/>
            <person name="Eisen J.A."/>
        </authorList>
    </citation>
    <scope>NUCLEOTIDE SEQUENCE [LARGE SCALE GENOMIC DNA]</scope>
    <source>
        <strain evidence="3">ATCC 29530 / DSM 19594 / LMG 11500 / NCIMB 11436 / LSU 4</strain>
    </source>
</reference>
<dbReference type="AlphaFoldDB" id="A0A7U3ZI10"/>
<name>A0A7U3ZI10_RUNSL</name>
<evidence type="ECO:0000313" key="3">
    <source>
        <dbReference type="Proteomes" id="UP000000493"/>
    </source>
</evidence>
<organism evidence="2 3">
    <name type="scientific">Runella slithyformis (strain ATCC 29530 / DSM 19594 / LMG 11500 / NCIMB 11436 / LSU 4)</name>
    <dbReference type="NCBI Taxonomy" id="761193"/>
    <lineage>
        <taxon>Bacteria</taxon>
        <taxon>Pseudomonadati</taxon>
        <taxon>Bacteroidota</taxon>
        <taxon>Cytophagia</taxon>
        <taxon>Cytophagales</taxon>
        <taxon>Spirosomataceae</taxon>
        <taxon>Runella</taxon>
    </lineage>
</organism>
<dbReference type="Proteomes" id="UP000000493">
    <property type="component" value="Chromosome"/>
</dbReference>
<protein>
    <submittedName>
        <fullName evidence="2">Uncharacterized protein</fullName>
    </submittedName>
</protein>
<accession>A0A7U3ZI10</accession>
<feature type="region of interest" description="Disordered" evidence="1">
    <location>
        <begin position="53"/>
        <end position="92"/>
    </location>
</feature>
<proteinExistence type="predicted"/>
<evidence type="ECO:0000256" key="1">
    <source>
        <dbReference type="SAM" id="MobiDB-lite"/>
    </source>
</evidence>
<reference evidence="2 3" key="2">
    <citation type="journal article" date="2012" name="Stand. Genomic Sci.">
        <title>Complete genome sequence of the aquatic bacterium Runella slithyformis type strain (LSU 4(T)).</title>
        <authorList>
            <person name="Copeland A."/>
            <person name="Zhang X."/>
            <person name="Misra M."/>
            <person name="Lapidus A."/>
            <person name="Nolan M."/>
            <person name="Lucas S."/>
            <person name="Deshpande S."/>
            <person name="Cheng J.F."/>
            <person name="Tapia R."/>
            <person name="Goodwin L.A."/>
            <person name="Pitluck S."/>
            <person name="Liolios K."/>
            <person name="Pagani I."/>
            <person name="Ivanova N."/>
            <person name="Mikhailova N."/>
            <person name="Pati A."/>
            <person name="Chen A."/>
            <person name="Palaniappan K."/>
            <person name="Land M."/>
            <person name="Hauser L."/>
            <person name="Pan C."/>
            <person name="Jeffries C.D."/>
            <person name="Detter J.C."/>
            <person name="Brambilla E.M."/>
            <person name="Rohde M."/>
            <person name="Djao O.D."/>
            <person name="Goker M."/>
            <person name="Sikorski J."/>
            <person name="Tindall B.J."/>
            <person name="Woyke T."/>
            <person name="Bristow J."/>
            <person name="Eisen J.A."/>
            <person name="Markowitz V."/>
            <person name="Hugenholtz P."/>
            <person name="Kyrpides N.C."/>
            <person name="Klenk H.P."/>
            <person name="Mavromatis K."/>
        </authorList>
    </citation>
    <scope>NUCLEOTIDE SEQUENCE [LARGE SCALE GENOMIC DNA]</scope>
    <source>
        <strain evidence="3">ATCC 29530 / DSM 19594 / LMG 11500 / NCIMB 11436 / LSU 4</strain>
    </source>
</reference>
<evidence type="ECO:0000313" key="2">
    <source>
        <dbReference type="EMBL" id="AEI47556.1"/>
    </source>
</evidence>
<gene>
    <name evidence="2" type="ordered locus">Runsl_1127</name>
</gene>
<dbReference type="EMBL" id="CP002859">
    <property type="protein sequence ID" value="AEI47556.1"/>
    <property type="molecule type" value="Genomic_DNA"/>
</dbReference>
<sequence>MALSLSGAWAQQATPRPLKKYSLSKSYTPPNTYRLLENSGIVYAQTDNMPILLAQSPDNMPNAEMKMPQDSGSVYRIPNPLRRQAKPQSQKP</sequence>
<dbReference type="KEGG" id="rsi:Runsl_1127"/>
<dbReference type="RefSeq" id="WP_013926875.1">
    <property type="nucleotide sequence ID" value="NC_015703.1"/>
</dbReference>